<dbReference type="Proteomes" id="UP000078446">
    <property type="component" value="Unassembled WGS sequence"/>
</dbReference>
<sequence length="42" mass="4946">MLIKDGIIITADRPFPNQIHSQSTLWYNMRLTKVYHGLAWCL</sequence>
<evidence type="ECO:0000313" key="2">
    <source>
        <dbReference type="EMBL" id="OAU99351.1"/>
    </source>
</evidence>
<proteinExistence type="predicted"/>
<protein>
    <submittedName>
        <fullName evidence="1">Uncharacterized protein</fullName>
    </submittedName>
</protein>
<reference evidence="3 4" key="1">
    <citation type="journal article" date="2016" name="Genome Biol. Evol.">
        <title>Comparative Genomic Analyses of the Moraxella catarrhalis Serosensitive and Seroresistant Lineages Demonstrate Their Independent Evolution.</title>
        <authorList>
            <person name="Earl J.P."/>
            <person name="de Vries S.P."/>
            <person name="Ahmed A."/>
            <person name="Powell E."/>
            <person name="Schultz M.P."/>
            <person name="Hermans P.W."/>
            <person name="Hill D.J."/>
            <person name="Zhou Z."/>
            <person name="Constantinidou C.I."/>
            <person name="Hu F.Z."/>
            <person name="Bootsma H.J."/>
            <person name="Ehrlich G.D."/>
        </authorList>
    </citation>
    <scope>NUCLEOTIDE SEQUENCE [LARGE SCALE GENOMIC DNA]</scope>
    <source>
        <strain evidence="1 3">Z7542</strain>
        <strain evidence="2 4">Z7574</strain>
    </source>
</reference>
<dbReference type="EMBL" id="LXHE01000022">
    <property type="protein sequence ID" value="OAU99351.1"/>
    <property type="molecule type" value="Genomic_DNA"/>
</dbReference>
<name>A0A198UMR1_MORCA</name>
<dbReference type="EMBL" id="LXHC01000005">
    <property type="protein sequence ID" value="OAU97778.1"/>
    <property type="molecule type" value="Genomic_DNA"/>
</dbReference>
<accession>A0A198UMR1</accession>
<dbReference type="PATRIC" id="fig|480.236.peg.230"/>
<evidence type="ECO:0000313" key="1">
    <source>
        <dbReference type="EMBL" id="OAU97778.1"/>
    </source>
</evidence>
<organism evidence="1 3">
    <name type="scientific">Moraxella catarrhalis</name>
    <name type="common">Branhamella catarrhalis</name>
    <dbReference type="NCBI Taxonomy" id="480"/>
    <lineage>
        <taxon>Bacteria</taxon>
        <taxon>Pseudomonadati</taxon>
        <taxon>Pseudomonadota</taxon>
        <taxon>Gammaproteobacteria</taxon>
        <taxon>Moraxellales</taxon>
        <taxon>Moraxellaceae</taxon>
        <taxon>Moraxella</taxon>
    </lineage>
</organism>
<keyword evidence="3" id="KW-1185">Reference proteome</keyword>
<dbReference type="AlphaFoldDB" id="A0A198UMR1"/>
<evidence type="ECO:0000313" key="4">
    <source>
        <dbReference type="Proteomes" id="UP000078446"/>
    </source>
</evidence>
<evidence type="ECO:0000313" key="3">
    <source>
        <dbReference type="Proteomes" id="UP000078228"/>
    </source>
</evidence>
<dbReference type="Proteomes" id="UP000078228">
    <property type="component" value="Unassembled WGS sequence"/>
</dbReference>
<gene>
    <name evidence="2" type="ORF">AO382_1996</name>
    <name evidence="1" type="ORF">AO384_0464</name>
</gene>
<comment type="caution">
    <text evidence="1">The sequence shown here is derived from an EMBL/GenBank/DDBJ whole genome shotgun (WGS) entry which is preliminary data.</text>
</comment>